<name>A0A448ZPV8_9STRA</name>
<feature type="compositionally biased region" description="Low complexity" evidence="4">
    <location>
        <begin position="98"/>
        <end position="109"/>
    </location>
</feature>
<dbReference type="GO" id="GO:0006004">
    <property type="term" value="P:fucose metabolic process"/>
    <property type="evidence" value="ECO:0007669"/>
    <property type="project" value="UniProtKB-KW"/>
</dbReference>
<protein>
    <recommendedName>
        <fullName evidence="8">O-fucosyltransferase family protein</fullName>
    </recommendedName>
</protein>
<reference evidence="6 7" key="1">
    <citation type="submission" date="2019-01" db="EMBL/GenBank/DDBJ databases">
        <authorList>
            <person name="Ferrante I. M."/>
        </authorList>
    </citation>
    <scope>NUCLEOTIDE SEQUENCE [LARGE SCALE GENOMIC DNA]</scope>
    <source>
        <strain evidence="6 7">B856</strain>
    </source>
</reference>
<dbReference type="Proteomes" id="UP000291116">
    <property type="component" value="Unassembled WGS sequence"/>
</dbReference>
<dbReference type="Gene3D" id="3.40.50.11340">
    <property type="match status" value="1"/>
</dbReference>
<evidence type="ECO:0000256" key="4">
    <source>
        <dbReference type="SAM" id="MobiDB-lite"/>
    </source>
</evidence>
<accession>A0A448ZPV8</accession>
<keyword evidence="1" id="KW-0808">Transferase</keyword>
<dbReference type="Gene3D" id="3.40.50.11350">
    <property type="match status" value="1"/>
</dbReference>
<gene>
    <name evidence="6" type="ORF">PSNMU_V1.4_AUG-EV-PASAV3_0111380</name>
</gene>
<keyword evidence="7" id="KW-1185">Reference proteome</keyword>
<evidence type="ECO:0008006" key="8">
    <source>
        <dbReference type="Google" id="ProtNLM"/>
    </source>
</evidence>
<keyword evidence="5" id="KW-1133">Transmembrane helix</keyword>
<evidence type="ECO:0000256" key="2">
    <source>
        <dbReference type="ARBA" id="ARBA00023253"/>
    </source>
</evidence>
<dbReference type="EMBL" id="CAACVS010000608">
    <property type="protein sequence ID" value="VEU44070.1"/>
    <property type="molecule type" value="Genomic_DNA"/>
</dbReference>
<feature type="transmembrane region" description="Helical" evidence="5">
    <location>
        <begin position="12"/>
        <end position="35"/>
    </location>
</feature>
<keyword evidence="3" id="KW-0119">Carbohydrate metabolism</keyword>
<evidence type="ECO:0000313" key="6">
    <source>
        <dbReference type="EMBL" id="VEU44070.1"/>
    </source>
</evidence>
<evidence type="ECO:0000313" key="7">
    <source>
        <dbReference type="Proteomes" id="UP000291116"/>
    </source>
</evidence>
<evidence type="ECO:0000256" key="5">
    <source>
        <dbReference type="SAM" id="Phobius"/>
    </source>
</evidence>
<dbReference type="PANTHER" id="PTHR31469">
    <property type="entry name" value="OS07G0633600 PROTEIN"/>
    <property type="match status" value="1"/>
</dbReference>
<organism evidence="6 7">
    <name type="scientific">Pseudo-nitzschia multistriata</name>
    <dbReference type="NCBI Taxonomy" id="183589"/>
    <lineage>
        <taxon>Eukaryota</taxon>
        <taxon>Sar</taxon>
        <taxon>Stramenopiles</taxon>
        <taxon>Ochrophyta</taxon>
        <taxon>Bacillariophyta</taxon>
        <taxon>Bacillariophyceae</taxon>
        <taxon>Bacillariophycidae</taxon>
        <taxon>Bacillariales</taxon>
        <taxon>Bacillariaceae</taxon>
        <taxon>Pseudo-nitzschia</taxon>
    </lineage>
</organism>
<evidence type="ECO:0000256" key="3">
    <source>
        <dbReference type="ARBA" id="ARBA00023277"/>
    </source>
</evidence>
<dbReference type="PANTHER" id="PTHR31469:SF8">
    <property type="entry name" value="OS07G0641000 PROTEIN"/>
    <property type="match status" value="1"/>
</dbReference>
<proteinExistence type="predicted"/>
<feature type="region of interest" description="Disordered" evidence="4">
    <location>
        <begin position="70"/>
        <end position="155"/>
    </location>
</feature>
<dbReference type="InterPro" id="IPR019378">
    <property type="entry name" value="GDP-Fuc_O-FucTrfase"/>
</dbReference>
<keyword evidence="5" id="KW-0472">Membrane</keyword>
<dbReference type="Pfam" id="PF10250">
    <property type="entry name" value="O-FucT"/>
    <property type="match status" value="1"/>
</dbReference>
<keyword evidence="2" id="KW-0294">Fucose metabolism</keyword>
<sequence length="723" mass="85029">MASKQRERIKAFLLVVFNLLAANTFYLCYVCMYILSEDMDVSEHHPEQVHVPHPEAHLLENQKLHHRLHNPNHIEWNGFRKGKANGTVERNENKNKNENNSNINTNTNNRNEHQTDTGNKQKHTGEGHPQSTRNEKPHGNETNNTQQHPLLDCTRYGGPHDFDSLDEMVYWKHIPEDATYQSRFKNKGDKGEQFLTFDTDMSGFNNQRMVFEINVATAIATGRTLVMPRDRVMDHIHKTHKFAMDDFFDLQKIAGELPDILKLMTIDDYISQEGGPEKLNIPRDFTGFGKKVGEMIREIQEDKTRLTSNYYNHHDKFLINHVNDLHCNVTEHGEEYCSNYTDWINQRHVSKTHGIWQFYLDEFFHDHPKVVCPKWGSSICLLTIPVFDAPNHNNTIINTTDNTSSSDRFKAWMKDLDGNVWERQNSFIGNPPLVNDPPKKRVSELYQARNGLCVYDQNMQQSKYYHMRDTADRESRLIGHWYDYIFFEDWKEDLWMKRFMRDKLKYNDLIQCTAAKIVADIRKTSKTLYNHPDGQFHSMHVRRTDLTKFYKDYDIDRNASEIYNELKRHIVPKDSVVFVATDEADKHWFDVFRENYQRVYFLDDFVEGYLKDIPKEYYGMIDQLVASRGEHFVGTYYSTFTGYINRLRGYHSQKHYNPNLVNSLRKPPREAKGIIPSWFYSPKTKIGVYQRYAPVGSTFFEMEYPLAWRNIDFGVGAGADPTA</sequence>
<dbReference type="CDD" id="cd11296">
    <property type="entry name" value="O-FucT_like"/>
    <property type="match status" value="1"/>
</dbReference>
<keyword evidence="5" id="KW-0812">Transmembrane</keyword>
<evidence type="ECO:0000256" key="1">
    <source>
        <dbReference type="ARBA" id="ARBA00022679"/>
    </source>
</evidence>
<dbReference type="GO" id="GO:0016740">
    <property type="term" value="F:transferase activity"/>
    <property type="evidence" value="ECO:0007669"/>
    <property type="project" value="UniProtKB-KW"/>
</dbReference>
<dbReference type="AlphaFoldDB" id="A0A448ZPV8"/>
<dbReference type="OrthoDB" id="52418at2759"/>